<feature type="region of interest" description="Disordered" evidence="1">
    <location>
        <begin position="155"/>
        <end position="179"/>
    </location>
</feature>
<feature type="compositionally biased region" description="Basic and acidic residues" evidence="1">
    <location>
        <begin position="276"/>
        <end position="295"/>
    </location>
</feature>
<feature type="compositionally biased region" description="Low complexity" evidence="1">
    <location>
        <begin position="304"/>
        <end position="313"/>
    </location>
</feature>
<proteinExistence type="predicted"/>
<sequence length="624" mass="71005">MDHRPSHDHKAPRPSFPDQQDVAPVNPRPQNRSEAVRSEWHSFVLWFQSTREQREAEYTSNKRRLWEDYITGLSDASSLPSDVFSERKAFLLARYKDEMKQLQTSFADEGLEECARQQWQWILRRNSLEMGDWKDVTEEELVSFKAIIKPRRARRAKGLDEGDHLRKRKASLTSQIQKPESAPLISVQVTERETTAHTLKRKQTFLRETHEPTALQREEDTTPISSDEQEKIPRPPHELTNNKASNRIEASAPVRGEKVPDLKVRRKTIVPRTPRNSRELSDHEVSVPHDYHFDEQSPPNHNFTSTTPISLRTPSPPPLPPQSFRQEKSATHPEPSMIRATSTTSLEDPAPPPLPPKELIRVEDPPQAKSMPQQTPTRHNNNPVDVAPESRTISTTSTAGHSEDDGLAPVPSLIASHHEILENIILEFHHEASKADVAFIRKMSEHGVQPLKEEERIQETRNYERVKQMLATEMGKRMREIVDEEESRWIIEAVLKTRNNQGSPSGSNGSDLTIQGDSVFDVLVREGRLGYVPVPPSDNSDPDGLVVAGPGPGAAPRPSSQFLRGVLINTLRSMLVPFTVSPTLASWEIIKELRERPPVNIEDPEEDARQRRKKMIRLIRLLLV</sequence>
<dbReference type="InParanoid" id="A0A067QDM1"/>
<dbReference type="EMBL" id="KL197713">
    <property type="protein sequence ID" value="KDQ60696.1"/>
    <property type="molecule type" value="Genomic_DNA"/>
</dbReference>
<feature type="compositionally biased region" description="Polar residues" evidence="1">
    <location>
        <begin position="370"/>
        <end position="383"/>
    </location>
</feature>
<dbReference type="Proteomes" id="UP000027265">
    <property type="component" value="Unassembled WGS sequence"/>
</dbReference>
<evidence type="ECO:0000313" key="2">
    <source>
        <dbReference type="EMBL" id="KDQ60696.1"/>
    </source>
</evidence>
<feature type="compositionally biased region" description="Basic and acidic residues" evidence="1">
    <location>
        <begin position="205"/>
        <end position="220"/>
    </location>
</feature>
<dbReference type="AlphaFoldDB" id="A0A067QDM1"/>
<feature type="compositionally biased region" description="Polar residues" evidence="1">
    <location>
        <begin position="391"/>
        <end position="400"/>
    </location>
</feature>
<reference evidence="3" key="1">
    <citation type="journal article" date="2014" name="Proc. Natl. Acad. Sci. U.S.A.">
        <title>Extensive sampling of basidiomycete genomes demonstrates inadequacy of the white-rot/brown-rot paradigm for wood decay fungi.</title>
        <authorList>
            <person name="Riley R."/>
            <person name="Salamov A.A."/>
            <person name="Brown D.W."/>
            <person name="Nagy L.G."/>
            <person name="Floudas D."/>
            <person name="Held B.W."/>
            <person name="Levasseur A."/>
            <person name="Lombard V."/>
            <person name="Morin E."/>
            <person name="Otillar R."/>
            <person name="Lindquist E.A."/>
            <person name="Sun H."/>
            <person name="LaButti K.M."/>
            <person name="Schmutz J."/>
            <person name="Jabbour D."/>
            <person name="Luo H."/>
            <person name="Baker S.E."/>
            <person name="Pisabarro A.G."/>
            <person name="Walton J.D."/>
            <person name="Blanchette R.A."/>
            <person name="Henrissat B."/>
            <person name="Martin F."/>
            <person name="Cullen D."/>
            <person name="Hibbett D.S."/>
            <person name="Grigoriev I.V."/>
        </authorList>
    </citation>
    <scope>NUCLEOTIDE SEQUENCE [LARGE SCALE GENOMIC DNA]</scope>
    <source>
        <strain evidence="3">MUCL 33604</strain>
    </source>
</reference>
<organism evidence="2 3">
    <name type="scientific">Jaapia argillacea MUCL 33604</name>
    <dbReference type="NCBI Taxonomy" id="933084"/>
    <lineage>
        <taxon>Eukaryota</taxon>
        <taxon>Fungi</taxon>
        <taxon>Dikarya</taxon>
        <taxon>Basidiomycota</taxon>
        <taxon>Agaricomycotina</taxon>
        <taxon>Agaricomycetes</taxon>
        <taxon>Agaricomycetidae</taxon>
        <taxon>Jaapiales</taxon>
        <taxon>Jaapiaceae</taxon>
        <taxon>Jaapia</taxon>
    </lineage>
</organism>
<feature type="region of interest" description="Disordered" evidence="1">
    <location>
        <begin position="1"/>
        <end position="36"/>
    </location>
</feature>
<name>A0A067QDM1_9AGAM</name>
<accession>A0A067QDM1</accession>
<gene>
    <name evidence="2" type="ORF">JAAARDRAFT_76935</name>
</gene>
<keyword evidence="3" id="KW-1185">Reference proteome</keyword>
<evidence type="ECO:0000313" key="3">
    <source>
        <dbReference type="Proteomes" id="UP000027265"/>
    </source>
</evidence>
<feature type="compositionally biased region" description="Basic and acidic residues" evidence="1">
    <location>
        <begin position="1"/>
        <end position="11"/>
    </location>
</feature>
<feature type="region of interest" description="Disordered" evidence="1">
    <location>
        <begin position="191"/>
        <end position="408"/>
    </location>
</feature>
<evidence type="ECO:0000256" key="1">
    <source>
        <dbReference type="SAM" id="MobiDB-lite"/>
    </source>
</evidence>
<protein>
    <submittedName>
        <fullName evidence="2">Uncharacterized protein</fullName>
    </submittedName>
</protein>
<dbReference type="HOGENOM" id="CLU_438085_0_0_1"/>
<feature type="compositionally biased region" description="Basic and acidic residues" evidence="1">
    <location>
        <begin position="228"/>
        <end position="237"/>
    </location>
</feature>